<protein>
    <submittedName>
        <fullName evidence="2">Uncharacterized protein</fullName>
    </submittedName>
</protein>
<comment type="caution">
    <text evidence="2">The sequence shown here is derived from an EMBL/GenBank/DDBJ whole genome shotgun (WGS) entry which is preliminary data.</text>
</comment>
<keyword evidence="1" id="KW-0732">Signal</keyword>
<organism evidence="2 3">
    <name type="scientific">Agrocybe pediades</name>
    <dbReference type="NCBI Taxonomy" id="84607"/>
    <lineage>
        <taxon>Eukaryota</taxon>
        <taxon>Fungi</taxon>
        <taxon>Dikarya</taxon>
        <taxon>Basidiomycota</taxon>
        <taxon>Agaricomycotina</taxon>
        <taxon>Agaricomycetes</taxon>
        <taxon>Agaricomycetidae</taxon>
        <taxon>Agaricales</taxon>
        <taxon>Agaricineae</taxon>
        <taxon>Strophariaceae</taxon>
        <taxon>Agrocybe</taxon>
    </lineage>
</organism>
<keyword evidence="3" id="KW-1185">Reference proteome</keyword>
<dbReference type="PROSITE" id="PS51257">
    <property type="entry name" value="PROKAR_LIPOPROTEIN"/>
    <property type="match status" value="1"/>
</dbReference>
<evidence type="ECO:0000313" key="3">
    <source>
        <dbReference type="Proteomes" id="UP000521872"/>
    </source>
</evidence>
<name>A0A8H4QHQ6_9AGAR</name>
<dbReference type="AlphaFoldDB" id="A0A8H4QHQ6"/>
<accession>A0A8H4QHQ6</accession>
<feature type="chain" id="PRO_5034227086" evidence="1">
    <location>
        <begin position="22"/>
        <end position="104"/>
    </location>
</feature>
<proteinExistence type="predicted"/>
<dbReference type="Proteomes" id="UP000521872">
    <property type="component" value="Unassembled WGS sequence"/>
</dbReference>
<feature type="signal peptide" evidence="1">
    <location>
        <begin position="1"/>
        <end position="21"/>
    </location>
</feature>
<evidence type="ECO:0000313" key="2">
    <source>
        <dbReference type="EMBL" id="KAF4611168.1"/>
    </source>
</evidence>
<sequence>MLRTTIALIALSLSLVTPSVAVSCGVCAPSIFFQGQTRKLTLQREEGSNTVQCNYDTPAISGFSPGCLYRNVDGVLIFTNTGATLTSLPGACPATIPLVTKTPC</sequence>
<evidence type="ECO:0000256" key="1">
    <source>
        <dbReference type="SAM" id="SignalP"/>
    </source>
</evidence>
<dbReference type="EMBL" id="JAACJL010000058">
    <property type="protein sequence ID" value="KAF4611168.1"/>
    <property type="molecule type" value="Genomic_DNA"/>
</dbReference>
<reference evidence="2 3" key="1">
    <citation type="submission" date="2019-12" db="EMBL/GenBank/DDBJ databases">
        <authorList>
            <person name="Floudas D."/>
            <person name="Bentzer J."/>
            <person name="Ahren D."/>
            <person name="Johansson T."/>
            <person name="Persson P."/>
            <person name="Tunlid A."/>
        </authorList>
    </citation>
    <scope>NUCLEOTIDE SEQUENCE [LARGE SCALE GENOMIC DNA]</scope>
    <source>
        <strain evidence="2 3">CBS 102.39</strain>
    </source>
</reference>
<gene>
    <name evidence="2" type="ORF">D9613_007344</name>
</gene>